<name>A0A8K0HC15_9ROSA</name>
<keyword evidence="3" id="KW-0443">Lipid metabolism</keyword>
<protein>
    <recommendedName>
        <fullName evidence="6">SGNH hydrolase-type esterase domain-containing protein</fullName>
    </recommendedName>
</protein>
<dbReference type="GO" id="GO:0016042">
    <property type="term" value="P:lipid catabolic process"/>
    <property type="evidence" value="ECO:0007669"/>
    <property type="project" value="UniProtKB-KW"/>
</dbReference>
<dbReference type="InterPro" id="IPR036514">
    <property type="entry name" value="SGNH_hydro_sf"/>
</dbReference>
<dbReference type="PANTHER" id="PTHR14209">
    <property type="entry name" value="ISOAMYL ACETATE-HYDROLYZING ESTERASE 1"/>
    <property type="match status" value="1"/>
</dbReference>
<evidence type="ECO:0000313" key="5">
    <source>
        <dbReference type="Proteomes" id="UP000796880"/>
    </source>
</evidence>
<dbReference type="SUPFAM" id="SSF52266">
    <property type="entry name" value="SGNH hydrolase"/>
    <property type="match status" value="1"/>
</dbReference>
<reference evidence="4" key="1">
    <citation type="submission" date="2020-03" db="EMBL/GenBank/DDBJ databases">
        <title>A high-quality chromosome-level genome assembly of a woody plant with both climbing and erect habits, Rhamnella rubrinervis.</title>
        <authorList>
            <person name="Lu Z."/>
            <person name="Yang Y."/>
            <person name="Zhu X."/>
            <person name="Sun Y."/>
        </authorList>
    </citation>
    <scope>NUCLEOTIDE SEQUENCE</scope>
    <source>
        <strain evidence="4">BYM</strain>
        <tissue evidence="4">Leaf</tissue>
    </source>
</reference>
<gene>
    <name evidence="4" type="ORF">FNV43_RR10274</name>
</gene>
<comment type="caution">
    <text evidence="4">The sequence shown here is derived from an EMBL/GenBank/DDBJ whole genome shotgun (WGS) entry which is preliminary data.</text>
</comment>
<evidence type="ECO:0008006" key="6">
    <source>
        <dbReference type="Google" id="ProtNLM"/>
    </source>
</evidence>
<keyword evidence="5" id="KW-1185">Reference proteome</keyword>
<dbReference type="AlphaFoldDB" id="A0A8K0HC15"/>
<dbReference type="EMBL" id="VOIH02000004">
    <property type="protein sequence ID" value="KAF3449545.1"/>
    <property type="molecule type" value="Genomic_DNA"/>
</dbReference>
<evidence type="ECO:0000256" key="1">
    <source>
        <dbReference type="ARBA" id="ARBA00008668"/>
    </source>
</evidence>
<dbReference type="Gene3D" id="3.40.50.1110">
    <property type="entry name" value="SGNH hydrolase"/>
    <property type="match status" value="1"/>
</dbReference>
<dbReference type="FunFam" id="3.40.50.1110:FF:000002">
    <property type="entry name" value="isoamyl acetate-hydrolyzing esterase 1 homolog"/>
    <property type="match status" value="1"/>
</dbReference>
<keyword evidence="3" id="KW-0442">Lipid degradation</keyword>
<evidence type="ECO:0000256" key="3">
    <source>
        <dbReference type="ARBA" id="ARBA00022963"/>
    </source>
</evidence>
<evidence type="ECO:0000313" key="4">
    <source>
        <dbReference type="EMBL" id="KAF3449545.1"/>
    </source>
</evidence>
<proteinExistence type="inferred from homology"/>
<dbReference type="OrthoDB" id="671439at2759"/>
<dbReference type="CDD" id="cd01838">
    <property type="entry name" value="Isoamyl_acetate_hydrolase_like"/>
    <property type="match status" value="1"/>
</dbReference>
<dbReference type="InterPro" id="IPR045136">
    <property type="entry name" value="Iah1-like"/>
</dbReference>
<dbReference type="Proteomes" id="UP000796880">
    <property type="component" value="Unassembled WGS sequence"/>
</dbReference>
<organism evidence="4 5">
    <name type="scientific">Rhamnella rubrinervis</name>
    <dbReference type="NCBI Taxonomy" id="2594499"/>
    <lineage>
        <taxon>Eukaryota</taxon>
        <taxon>Viridiplantae</taxon>
        <taxon>Streptophyta</taxon>
        <taxon>Embryophyta</taxon>
        <taxon>Tracheophyta</taxon>
        <taxon>Spermatophyta</taxon>
        <taxon>Magnoliopsida</taxon>
        <taxon>eudicotyledons</taxon>
        <taxon>Gunneridae</taxon>
        <taxon>Pentapetalae</taxon>
        <taxon>rosids</taxon>
        <taxon>fabids</taxon>
        <taxon>Rosales</taxon>
        <taxon>Rhamnaceae</taxon>
        <taxon>rhamnoid group</taxon>
        <taxon>Rhamneae</taxon>
        <taxon>Rhamnella</taxon>
    </lineage>
</organism>
<dbReference type="Pfam" id="PF00657">
    <property type="entry name" value="Lipase_GDSL"/>
    <property type="match status" value="1"/>
</dbReference>
<dbReference type="PANTHER" id="PTHR14209:SF10">
    <property type="entry name" value="SGNH HYDROLASE-TYPE ESTERASE DOMAIN-CONTAINING PROTEIN"/>
    <property type="match status" value="1"/>
</dbReference>
<sequence>MVGPARPQFVLFGSSIVQFSFDSGGWGATLAYLYGRQADIVLRGYGGWNSRRGLEIAEQVFSKDAAVQPSLVIVYFGGNDSVDPHPSGLGPHVPLNEFVENMRKIATHLMSLSEKTRLIFLTPPPFNEEQYRRVQEFLGNNNRVSGRSNEACRVYSEACVKLCQEMGIKVIDLWTEIQKKNDWQTTCFIDGVHFSSEGSKIVAKEILKVLRDANWEPSLYLTSLPSEFGEDSPYDPVNIDGNTTINQSKRWAKTSFFSELSNQN</sequence>
<evidence type="ECO:0000256" key="2">
    <source>
        <dbReference type="ARBA" id="ARBA00022801"/>
    </source>
</evidence>
<dbReference type="InterPro" id="IPR001087">
    <property type="entry name" value="GDSL"/>
</dbReference>
<comment type="similarity">
    <text evidence="1">Belongs to the 'GDSL' lipolytic enzyme family.</text>
</comment>
<dbReference type="GO" id="GO:0016788">
    <property type="term" value="F:hydrolase activity, acting on ester bonds"/>
    <property type="evidence" value="ECO:0007669"/>
    <property type="project" value="InterPro"/>
</dbReference>
<accession>A0A8K0HC15</accession>
<keyword evidence="2" id="KW-0378">Hydrolase</keyword>